<organism evidence="1 2">
    <name type="scientific">Flavobacterium profundi</name>
    <dbReference type="NCBI Taxonomy" id="1774945"/>
    <lineage>
        <taxon>Bacteria</taxon>
        <taxon>Pseudomonadati</taxon>
        <taxon>Bacteroidota</taxon>
        <taxon>Flavobacteriia</taxon>
        <taxon>Flavobacteriales</taxon>
        <taxon>Flavobacteriaceae</taxon>
        <taxon>Flavobacterium</taxon>
    </lineage>
</organism>
<sequence>MMELNSNLLFTDAFDEENFNSTNARGTYNPMQFVIRLREDIHVALKEDDLSPNKIQAFSTFLHENIHWWQHVGSNFGFILSLSYPALSHAVHGDLKTLIERNERYKPIIKYDNHYFKTHKKLDNYEVNRILNNYHDLLYAKWFAYDNKNIHKIVKDRRFFLSVGHCYRILWTTSVHTLAHCLDKEYQFLPNVTKWLEEFKKLEQNKVDGFYIDSAIGIAPLGIKAIYEGQARFNQLQYLTIASENTLKYDDFKKSGMLNGIYVEAFDLFLKITKINVPADFNNATIGLFLLVCDIAINPTEGFPHDIFHFESFIYSNDPGIRFIMLCQAISKDKTAWENCIQDYSAEEYIKNSEKLCDLIFCLSPYFGIEAVNKWIETESSIKELMEEEKKMDFNSNNLPIRLFFSKYLKMQQDKLKYPNVFCWIGKSMTSECCSEIELEKVVELFDKHRALYIDDIDKEIHPMHFDEFPSENIEKSFNAFYTYNTSYDMIHKWIKQEGDFTYDYEWLTPKYTKEETTKWIRENFKDMFTIYPEDITII</sequence>
<dbReference type="Proteomes" id="UP000431264">
    <property type="component" value="Unassembled WGS sequence"/>
</dbReference>
<proteinExistence type="predicted"/>
<evidence type="ECO:0000313" key="1">
    <source>
        <dbReference type="EMBL" id="MVO09898.1"/>
    </source>
</evidence>
<dbReference type="EMBL" id="WQLW01000009">
    <property type="protein sequence ID" value="MVO09898.1"/>
    <property type="molecule type" value="Genomic_DNA"/>
</dbReference>
<protein>
    <submittedName>
        <fullName evidence="1">Uncharacterized protein</fullName>
    </submittedName>
</protein>
<dbReference type="AlphaFoldDB" id="A0A6I4IJR6"/>
<evidence type="ECO:0000313" key="2">
    <source>
        <dbReference type="Proteomes" id="UP000431264"/>
    </source>
</evidence>
<keyword evidence="2" id="KW-1185">Reference proteome</keyword>
<reference evidence="2" key="1">
    <citation type="submission" date="2019-05" db="EMBL/GenBank/DDBJ databases">
        <title>Flavobacterium profundi sp. nov., isolated from a deep-sea seamount.</title>
        <authorList>
            <person name="Zhang D.-C."/>
        </authorList>
    </citation>
    <scope>NUCLEOTIDE SEQUENCE [LARGE SCALE GENOMIC DNA]</scope>
    <source>
        <strain evidence="2">TP390</strain>
    </source>
</reference>
<name>A0A6I4IJR6_9FLAO</name>
<dbReference type="OrthoDB" id="9149606at2"/>
<dbReference type="RefSeq" id="WP_140998273.1">
    <property type="nucleotide sequence ID" value="NZ_VDCZ01000009.1"/>
</dbReference>
<comment type="caution">
    <text evidence="1">The sequence shown here is derived from an EMBL/GenBank/DDBJ whole genome shotgun (WGS) entry which is preliminary data.</text>
</comment>
<accession>A0A6I4IJR6</accession>
<gene>
    <name evidence="1" type="ORF">GOQ30_12070</name>
</gene>